<dbReference type="OrthoDB" id="419598at2759"/>
<evidence type="ECO:0000313" key="1">
    <source>
        <dbReference type="EMBL" id="TFK42711.1"/>
    </source>
</evidence>
<evidence type="ECO:0000313" key="2">
    <source>
        <dbReference type="Proteomes" id="UP000308652"/>
    </source>
</evidence>
<dbReference type="EMBL" id="ML213592">
    <property type="protein sequence ID" value="TFK42711.1"/>
    <property type="molecule type" value="Genomic_DNA"/>
</dbReference>
<name>A0A5C3MNG2_9AGAR</name>
<accession>A0A5C3MNG2</accession>
<dbReference type="Proteomes" id="UP000308652">
    <property type="component" value="Unassembled WGS sequence"/>
</dbReference>
<dbReference type="AlphaFoldDB" id="A0A5C3MNG2"/>
<sequence>MTLDKVGRSSNGFSKNQQGGAINWTSEALIEDQVIAPGVPWTFVYIPMYYEKFGQASSLPNTTKQKVSTGVLDSSRYADHPAAKFMYLSWEYVIRAGPDSGVRSRNSHYPSILVRRRIENG</sequence>
<gene>
    <name evidence="1" type="ORF">BDQ12DRAFT_676678</name>
</gene>
<dbReference type="STRING" id="68775.A0A5C3MNG2"/>
<organism evidence="1 2">
    <name type="scientific">Crucibulum laeve</name>
    <dbReference type="NCBI Taxonomy" id="68775"/>
    <lineage>
        <taxon>Eukaryota</taxon>
        <taxon>Fungi</taxon>
        <taxon>Dikarya</taxon>
        <taxon>Basidiomycota</taxon>
        <taxon>Agaricomycotina</taxon>
        <taxon>Agaricomycetes</taxon>
        <taxon>Agaricomycetidae</taxon>
        <taxon>Agaricales</taxon>
        <taxon>Agaricineae</taxon>
        <taxon>Nidulariaceae</taxon>
        <taxon>Crucibulum</taxon>
    </lineage>
</organism>
<keyword evidence="2" id="KW-1185">Reference proteome</keyword>
<reference evidence="1 2" key="1">
    <citation type="journal article" date="2019" name="Nat. Ecol. Evol.">
        <title>Megaphylogeny resolves global patterns of mushroom evolution.</title>
        <authorList>
            <person name="Varga T."/>
            <person name="Krizsan K."/>
            <person name="Foldi C."/>
            <person name="Dima B."/>
            <person name="Sanchez-Garcia M."/>
            <person name="Sanchez-Ramirez S."/>
            <person name="Szollosi G.J."/>
            <person name="Szarkandi J.G."/>
            <person name="Papp V."/>
            <person name="Albert L."/>
            <person name="Andreopoulos W."/>
            <person name="Angelini C."/>
            <person name="Antonin V."/>
            <person name="Barry K.W."/>
            <person name="Bougher N.L."/>
            <person name="Buchanan P."/>
            <person name="Buyck B."/>
            <person name="Bense V."/>
            <person name="Catcheside P."/>
            <person name="Chovatia M."/>
            <person name="Cooper J."/>
            <person name="Damon W."/>
            <person name="Desjardin D."/>
            <person name="Finy P."/>
            <person name="Geml J."/>
            <person name="Haridas S."/>
            <person name="Hughes K."/>
            <person name="Justo A."/>
            <person name="Karasinski D."/>
            <person name="Kautmanova I."/>
            <person name="Kiss B."/>
            <person name="Kocsube S."/>
            <person name="Kotiranta H."/>
            <person name="LaButti K.M."/>
            <person name="Lechner B.E."/>
            <person name="Liimatainen K."/>
            <person name="Lipzen A."/>
            <person name="Lukacs Z."/>
            <person name="Mihaltcheva S."/>
            <person name="Morgado L.N."/>
            <person name="Niskanen T."/>
            <person name="Noordeloos M.E."/>
            <person name="Ohm R.A."/>
            <person name="Ortiz-Santana B."/>
            <person name="Ovrebo C."/>
            <person name="Racz N."/>
            <person name="Riley R."/>
            <person name="Savchenko A."/>
            <person name="Shiryaev A."/>
            <person name="Soop K."/>
            <person name="Spirin V."/>
            <person name="Szebenyi C."/>
            <person name="Tomsovsky M."/>
            <person name="Tulloss R.E."/>
            <person name="Uehling J."/>
            <person name="Grigoriev I.V."/>
            <person name="Vagvolgyi C."/>
            <person name="Papp T."/>
            <person name="Martin F.M."/>
            <person name="Miettinen O."/>
            <person name="Hibbett D.S."/>
            <person name="Nagy L.G."/>
        </authorList>
    </citation>
    <scope>NUCLEOTIDE SEQUENCE [LARGE SCALE GENOMIC DNA]</scope>
    <source>
        <strain evidence="1 2">CBS 166.37</strain>
    </source>
</reference>
<protein>
    <submittedName>
        <fullName evidence="1">Uncharacterized protein</fullName>
    </submittedName>
</protein>
<proteinExistence type="predicted"/>